<dbReference type="AlphaFoldDB" id="A0A916P4B2"/>
<dbReference type="KEGG" id="deh:cbdbA697"/>
<gene>
    <name evidence="1" type="ordered locus">cbdbA697</name>
</gene>
<dbReference type="EMBL" id="AJ965256">
    <property type="protein sequence ID" value="CAI82860.1"/>
    <property type="molecule type" value="Genomic_DNA"/>
</dbReference>
<reference evidence="1 2" key="1">
    <citation type="journal article" date="2005" name="Nat. Biotechnol.">
        <title>Genome sequence of the chlorinated compound-respiring bacterium Dehalococcoides species strain CBDB1.</title>
        <authorList>
            <person name="Kube M."/>
            <person name="Beck A."/>
            <person name="Zinder S.H."/>
            <person name="Kuhl H."/>
            <person name="Reinhardt R."/>
            <person name="Adrian L."/>
        </authorList>
    </citation>
    <scope>NUCLEOTIDE SEQUENCE [LARGE SCALE GENOMIC DNA]</scope>
    <source>
        <strain evidence="1 2">CBDB1</strain>
    </source>
</reference>
<sequence length="230" mass="24321">MADQVTVIPTVRQVYSDTYSNLPTTGLNNGDMGYATDRQVLYRWNGASWAPITVYSGTGASGDIPTATDLPDGSLYSETDTGKVKQVSAGAWVTIVNPSTGWTTVIKAANETVNNSNSLQDDDDLVFPVSANSIYILFINLLVTTTATLKIGATVPADTTAKGDTIQSATKTSDLTSGLSGYASGIHRFMFHVCTGANSGNFQLRWAQITATASNSTILKGSILEYLKVG</sequence>
<protein>
    <submittedName>
        <fullName evidence="1">Uncharacterized protein</fullName>
    </submittedName>
</protein>
<accession>A0A916P4B2</accession>
<evidence type="ECO:0000313" key="1">
    <source>
        <dbReference type="EMBL" id="CAI82860.1"/>
    </source>
</evidence>
<name>A0A916P4B2_DEHMC</name>
<evidence type="ECO:0000313" key="2">
    <source>
        <dbReference type="Proteomes" id="UP000000433"/>
    </source>
</evidence>
<keyword evidence="2" id="KW-1185">Reference proteome</keyword>
<dbReference type="RefSeq" id="WP_011309211.1">
    <property type="nucleotide sequence ID" value="NC_007356.1"/>
</dbReference>
<dbReference type="Proteomes" id="UP000000433">
    <property type="component" value="Chromosome"/>
</dbReference>
<organism evidence="1 2">
    <name type="scientific">Dehalococcoides mccartyi (strain CBDB1)</name>
    <dbReference type="NCBI Taxonomy" id="255470"/>
    <lineage>
        <taxon>Bacteria</taxon>
        <taxon>Bacillati</taxon>
        <taxon>Chloroflexota</taxon>
        <taxon>Dehalococcoidia</taxon>
        <taxon>Dehalococcoidales</taxon>
        <taxon>Dehalococcoidaceae</taxon>
        <taxon>Dehalococcoides</taxon>
    </lineage>
</organism>
<proteinExistence type="predicted"/>